<evidence type="ECO:0000313" key="1">
    <source>
        <dbReference type="EMBL" id="MCI91444.1"/>
    </source>
</evidence>
<feature type="non-terminal residue" evidence="1">
    <location>
        <position position="1"/>
    </location>
</feature>
<comment type="caution">
    <text evidence="1">The sequence shown here is derived from an EMBL/GenBank/DDBJ whole genome shotgun (WGS) entry which is preliminary data.</text>
</comment>
<organism evidence="1 2">
    <name type="scientific">Trifolium medium</name>
    <dbReference type="NCBI Taxonomy" id="97028"/>
    <lineage>
        <taxon>Eukaryota</taxon>
        <taxon>Viridiplantae</taxon>
        <taxon>Streptophyta</taxon>
        <taxon>Embryophyta</taxon>
        <taxon>Tracheophyta</taxon>
        <taxon>Spermatophyta</taxon>
        <taxon>Magnoliopsida</taxon>
        <taxon>eudicotyledons</taxon>
        <taxon>Gunneridae</taxon>
        <taxon>Pentapetalae</taxon>
        <taxon>rosids</taxon>
        <taxon>fabids</taxon>
        <taxon>Fabales</taxon>
        <taxon>Fabaceae</taxon>
        <taxon>Papilionoideae</taxon>
        <taxon>50 kb inversion clade</taxon>
        <taxon>NPAAA clade</taxon>
        <taxon>Hologalegina</taxon>
        <taxon>IRL clade</taxon>
        <taxon>Trifolieae</taxon>
        <taxon>Trifolium</taxon>
    </lineage>
</organism>
<dbReference type="Proteomes" id="UP000265520">
    <property type="component" value="Unassembled WGS sequence"/>
</dbReference>
<evidence type="ECO:0000313" key="2">
    <source>
        <dbReference type="Proteomes" id="UP000265520"/>
    </source>
</evidence>
<keyword evidence="2" id="KW-1185">Reference proteome</keyword>
<reference evidence="1 2" key="1">
    <citation type="journal article" date="2018" name="Front. Plant Sci.">
        <title>Red Clover (Trifolium pratense) and Zigzag Clover (T. medium) - A Picture of Genomic Similarities and Differences.</title>
        <authorList>
            <person name="Dluhosova J."/>
            <person name="Istvanek J."/>
            <person name="Nedelnik J."/>
            <person name="Repkova J."/>
        </authorList>
    </citation>
    <scope>NUCLEOTIDE SEQUENCE [LARGE SCALE GENOMIC DNA]</scope>
    <source>
        <strain evidence="2">cv. 10/8</strain>
        <tissue evidence="1">Leaf</tissue>
    </source>
</reference>
<dbReference type="EMBL" id="LXQA011272143">
    <property type="protein sequence ID" value="MCI91444.1"/>
    <property type="molecule type" value="Genomic_DNA"/>
</dbReference>
<sequence>FISLSSLAGEHRLIRPDQVTAGDDDLVISAMSFTA</sequence>
<dbReference type="AlphaFoldDB" id="A0A392VSR9"/>
<accession>A0A392VSR9</accession>
<proteinExistence type="predicted"/>
<name>A0A392VSR9_9FABA</name>
<protein>
    <submittedName>
        <fullName evidence="1">Uncharacterized protein</fullName>
    </submittedName>
</protein>